<dbReference type="Proteomes" id="UP000192596">
    <property type="component" value="Unassembled WGS sequence"/>
</dbReference>
<dbReference type="AlphaFoldDB" id="A0A1V8TDR7"/>
<gene>
    <name evidence="1" type="ORF">B0A48_04750</name>
</gene>
<accession>A0A1V8TDR7</accession>
<protein>
    <submittedName>
        <fullName evidence="1">Uncharacterized protein</fullName>
    </submittedName>
</protein>
<dbReference type="OrthoDB" id="4924482at2759"/>
<reference evidence="2" key="1">
    <citation type="submission" date="2017-03" db="EMBL/GenBank/DDBJ databases">
        <title>Genomes of endolithic fungi from Antarctica.</title>
        <authorList>
            <person name="Coleine C."/>
            <person name="Masonjones S."/>
            <person name="Stajich J.E."/>
        </authorList>
    </citation>
    <scope>NUCLEOTIDE SEQUENCE [LARGE SCALE GENOMIC DNA]</scope>
    <source>
        <strain evidence="2">CCFEE 5527</strain>
    </source>
</reference>
<organism evidence="1 2">
    <name type="scientific">Cryoendolithus antarcticus</name>
    <dbReference type="NCBI Taxonomy" id="1507870"/>
    <lineage>
        <taxon>Eukaryota</taxon>
        <taxon>Fungi</taxon>
        <taxon>Dikarya</taxon>
        <taxon>Ascomycota</taxon>
        <taxon>Pezizomycotina</taxon>
        <taxon>Dothideomycetes</taxon>
        <taxon>Dothideomycetidae</taxon>
        <taxon>Cladosporiales</taxon>
        <taxon>Cladosporiaceae</taxon>
        <taxon>Cryoendolithus</taxon>
    </lineage>
</organism>
<dbReference type="Pfam" id="PF21858">
    <property type="entry name" value="DUF6914"/>
    <property type="match status" value="1"/>
</dbReference>
<dbReference type="InParanoid" id="A0A1V8TDR7"/>
<evidence type="ECO:0000313" key="2">
    <source>
        <dbReference type="Proteomes" id="UP000192596"/>
    </source>
</evidence>
<keyword evidence="2" id="KW-1185">Reference proteome</keyword>
<name>A0A1V8TDR7_9PEZI</name>
<evidence type="ECO:0000313" key="1">
    <source>
        <dbReference type="EMBL" id="OQO09352.1"/>
    </source>
</evidence>
<dbReference type="InterPro" id="IPR054208">
    <property type="entry name" value="DUF6914"/>
</dbReference>
<sequence length="181" mass="20400">MSNKPRICVALFHRNAITVAEGAEERLGFAMYHWAILIRPKDIREIDHCTLIDATDGMNFDPVTHIDSNPTHEWWFRVRTAIKPVSTASFLGALEIGKLPKSISVQQVVDQLSRIPLPRKHQLPDQNCATWVYAAIETLQQTGYVSATDVQRIMDASMAVAHGIMANGPPEKIKDRFQLLR</sequence>
<proteinExistence type="predicted"/>
<comment type="caution">
    <text evidence="1">The sequence shown here is derived from an EMBL/GenBank/DDBJ whole genome shotgun (WGS) entry which is preliminary data.</text>
</comment>
<dbReference type="EMBL" id="NAJO01000010">
    <property type="protein sequence ID" value="OQO09352.1"/>
    <property type="molecule type" value="Genomic_DNA"/>
</dbReference>